<evidence type="ECO:0000256" key="1">
    <source>
        <dbReference type="SAM" id="MobiDB-lite"/>
    </source>
</evidence>
<gene>
    <name evidence="3" type="ORF">DSM19430T_13820</name>
</gene>
<accession>A0A7J0BSQ9</accession>
<dbReference type="Proteomes" id="UP000503820">
    <property type="component" value="Unassembled WGS sequence"/>
</dbReference>
<sequence length="79" mass="7971">MPLYEYKCEECGKIFEELVFGDDAPACPGCNSTATHKLLSAVKFRMPGGSSYDSGGSSGTSSGGSGCSGCSGGNCSTCH</sequence>
<keyword evidence="4" id="KW-1185">Reference proteome</keyword>
<proteinExistence type="predicted"/>
<protein>
    <recommendedName>
        <fullName evidence="2">Putative regulatory protein FmdB zinc ribbon domain-containing protein</fullName>
    </recommendedName>
</protein>
<dbReference type="AlphaFoldDB" id="A0A7J0BSQ9"/>
<reference evidence="3 4" key="1">
    <citation type="submission" date="2020-05" db="EMBL/GenBank/DDBJ databases">
        <title>Draft genome sequence of Desulfovibrio psychrotolerans JS1T.</title>
        <authorList>
            <person name="Ueno A."/>
            <person name="Tamazawa S."/>
            <person name="Tamamura S."/>
            <person name="Murakami T."/>
            <person name="Kiyama T."/>
            <person name="Inomata H."/>
            <person name="Amano Y."/>
            <person name="Miyakawa K."/>
            <person name="Tamaki H."/>
            <person name="Naganuma T."/>
            <person name="Kaneko K."/>
        </authorList>
    </citation>
    <scope>NUCLEOTIDE SEQUENCE [LARGE SCALE GENOMIC DNA]</scope>
    <source>
        <strain evidence="3 4">JS1</strain>
    </source>
</reference>
<evidence type="ECO:0000313" key="3">
    <source>
        <dbReference type="EMBL" id="GFM36698.1"/>
    </source>
</evidence>
<evidence type="ECO:0000259" key="2">
    <source>
        <dbReference type="SMART" id="SM00834"/>
    </source>
</evidence>
<dbReference type="RefSeq" id="WP_174409363.1">
    <property type="nucleotide sequence ID" value="NZ_BLVP01000007.1"/>
</dbReference>
<evidence type="ECO:0000313" key="4">
    <source>
        <dbReference type="Proteomes" id="UP000503820"/>
    </source>
</evidence>
<feature type="region of interest" description="Disordered" evidence="1">
    <location>
        <begin position="50"/>
        <end position="79"/>
    </location>
</feature>
<dbReference type="SMART" id="SM00834">
    <property type="entry name" value="CxxC_CXXC_SSSS"/>
    <property type="match status" value="1"/>
</dbReference>
<feature type="compositionally biased region" description="Gly residues" evidence="1">
    <location>
        <begin position="56"/>
        <end position="72"/>
    </location>
</feature>
<feature type="domain" description="Putative regulatory protein FmdB zinc ribbon" evidence="2">
    <location>
        <begin position="1"/>
        <end position="40"/>
    </location>
</feature>
<comment type="caution">
    <text evidence="3">The sequence shown here is derived from an EMBL/GenBank/DDBJ whole genome shotgun (WGS) entry which is preliminary data.</text>
</comment>
<organism evidence="3 4">
    <name type="scientific">Desulfovibrio psychrotolerans</name>
    <dbReference type="NCBI Taxonomy" id="415242"/>
    <lineage>
        <taxon>Bacteria</taxon>
        <taxon>Pseudomonadati</taxon>
        <taxon>Thermodesulfobacteriota</taxon>
        <taxon>Desulfovibrionia</taxon>
        <taxon>Desulfovibrionales</taxon>
        <taxon>Desulfovibrionaceae</taxon>
        <taxon>Desulfovibrio</taxon>
    </lineage>
</organism>
<name>A0A7J0BSQ9_9BACT</name>
<dbReference type="NCBIfam" id="TIGR02605">
    <property type="entry name" value="CxxC_CxxC_SSSS"/>
    <property type="match status" value="1"/>
</dbReference>
<dbReference type="Pfam" id="PF09723">
    <property type="entry name" value="Zn_ribbon_8"/>
    <property type="match status" value="1"/>
</dbReference>
<dbReference type="EMBL" id="BLVP01000007">
    <property type="protein sequence ID" value="GFM36698.1"/>
    <property type="molecule type" value="Genomic_DNA"/>
</dbReference>
<dbReference type="InterPro" id="IPR013429">
    <property type="entry name" value="Regulatory_FmdB_Zinc_ribbon"/>
</dbReference>